<dbReference type="PANTHER" id="PTHR48228">
    <property type="entry name" value="SUCCINYL-COA--D-CITRAMALATE COA-TRANSFERASE"/>
    <property type="match status" value="1"/>
</dbReference>
<proteinExistence type="predicted"/>
<dbReference type="InterPro" id="IPR044855">
    <property type="entry name" value="CoA-Trfase_III_dom3_sf"/>
</dbReference>
<dbReference type="InterPro" id="IPR023606">
    <property type="entry name" value="CoA-Trfase_III_dom_1_sf"/>
</dbReference>
<dbReference type="PANTHER" id="PTHR48228:SF5">
    <property type="entry name" value="ALPHA-METHYLACYL-COA RACEMASE"/>
    <property type="match status" value="1"/>
</dbReference>
<dbReference type="Pfam" id="PF02515">
    <property type="entry name" value="CoA_transf_3"/>
    <property type="match status" value="1"/>
</dbReference>
<dbReference type="Proteomes" id="UP001237595">
    <property type="component" value="Unassembled WGS sequence"/>
</dbReference>
<evidence type="ECO:0000313" key="1">
    <source>
        <dbReference type="EMBL" id="MDI2030603.1"/>
    </source>
</evidence>
<dbReference type="Gene3D" id="3.40.50.10540">
    <property type="entry name" value="Crotonobetainyl-coa:carnitine coa-transferase, domain 1"/>
    <property type="match status" value="1"/>
</dbReference>
<accession>A0ABT6PRG0</accession>
<sequence length="430" mass="45130">MVGSAPTKLPIQERVERPSFEAELTGEKGEAMGPLTGLKIIELAGLGPGPWCGMLFSDLGAEVLRIDRPSDVGTVRTDLGASNERQPAFVNDRGRRSVAIDLKHPDGAAAVLRLAEQADALIEGNRPGVAERLGVGPAECFTRNPRLVYGRATGWGQDGPLSDRAGHDLNYLATSGLLAAMGPPEGAPAIPLNLLGDFAGGGLMLAMGVLSALWEARSSGHGQVVDAAMLDGIALLGGIFYGQRQAGMLGLKRGTNALDGGAPFYAVYETSDAGWMAVGAIEAKFFSELLDVLGLDPGLAASQWDRGAWPELRARIEGAFKTRTRAEWEARFADREACTTPVLDLDEALQHDHARARGSFVPLDGVLQPAPAPRFSRTPGAVQGPAVPAGADTARALQDWGFAAREVDALRSSGAVVQGSVHTSPHHSNS</sequence>
<comment type="caution">
    <text evidence="1">The sequence shown here is derived from an EMBL/GenBank/DDBJ whole genome shotgun (WGS) entry which is preliminary data.</text>
</comment>
<organism evidence="1 2">
    <name type="scientific">Saccharopolyspora ipomoeae</name>
    <dbReference type="NCBI Taxonomy" id="3042027"/>
    <lineage>
        <taxon>Bacteria</taxon>
        <taxon>Bacillati</taxon>
        <taxon>Actinomycetota</taxon>
        <taxon>Actinomycetes</taxon>
        <taxon>Pseudonocardiales</taxon>
        <taxon>Pseudonocardiaceae</taxon>
        <taxon>Saccharopolyspora</taxon>
    </lineage>
</organism>
<protein>
    <submittedName>
        <fullName evidence="1">CaiB/BaiF CoA-transferase family protein</fullName>
    </submittedName>
</protein>
<dbReference type="EMBL" id="JASAOF010000011">
    <property type="protein sequence ID" value="MDI2030603.1"/>
    <property type="molecule type" value="Genomic_DNA"/>
</dbReference>
<name>A0ABT6PRG0_9PSEU</name>
<dbReference type="Gene3D" id="3.30.1540.10">
    <property type="entry name" value="formyl-coa transferase, domain 3"/>
    <property type="match status" value="1"/>
</dbReference>
<reference evidence="1 2" key="1">
    <citation type="submission" date="2023-04" db="EMBL/GenBank/DDBJ databases">
        <title>Draft genome sequence of Saccharopolyspora sp. TS4A08 isolated from sweet potato rhizospheric soil.</title>
        <authorList>
            <person name="Suksaard P."/>
            <person name="Duangmal K."/>
        </authorList>
    </citation>
    <scope>NUCLEOTIDE SEQUENCE [LARGE SCALE GENOMIC DNA]</scope>
    <source>
        <strain evidence="1 2">TS4A08</strain>
    </source>
</reference>
<evidence type="ECO:0000313" key="2">
    <source>
        <dbReference type="Proteomes" id="UP001237595"/>
    </source>
</evidence>
<dbReference type="InterPro" id="IPR050509">
    <property type="entry name" value="CoA-transferase_III"/>
</dbReference>
<dbReference type="InterPro" id="IPR003673">
    <property type="entry name" value="CoA-Trfase_fam_III"/>
</dbReference>
<keyword evidence="2" id="KW-1185">Reference proteome</keyword>
<gene>
    <name evidence="1" type="ORF">QFW96_18360</name>
</gene>
<dbReference type="SUPFAM" id="SSF89796">
    <property type="entry name" value="CoA-transferase family III (CaiB/BaiF)"/>
    <property type="match status" value="1"/>
</dbReference>